<organism evidence="2 3">
    <name type="scientific">Rarobacter faecitabidus</name>
    <dbReference type="NCBI Taxonomy" id="13243"/>
    <lineage>
        <taxon>Bacteria</taxon>
        <taxon>Bacillati</taxon>
        <taxon>Actinomycetota</taxon>
        <taxon>Actinomycetes</taxon>
        <taxon>Micrococcales</taxon>
        <taxon>Rarobacteraceae</taxon>
        <taxon>Rarobacter</taxon>
    </lineage>
</organism>
<evidence type="ECO:0000259" key="1">
    <source>
        <dbReference type="PROSITE" id="PS51746"/>
    </source>
</evidence>
<dbReference type="EMBL" id="VFOS01000001">
    <property type="protein sequence ID" value="TQL63752.1"/>
    <property type="molecule type" value="Genomic_DNA"/>
</dbReference>
<dbReference type="Pfam" id="PF13672">
    <property type="entry name" value="PP2C_2"/>
    <property type="match status" value="1"/>
</dbReference>
<gene>
    <name evidence="2" type="ORF">FB461_0225</name>
</gene>
<dbReference type="PANTHER" id="PTHR47992">
    <property type="entry name" value="PROTEIN PHOSPHATASE"/>
    <property type="match status" value="1"/>
</dbReference>
<reference evidence="2 3" key="1">
    <citation type="submission" date="2019-06" db="EMBL/GenBank/DDBJ databases">
        <title>Sequencing the genomes of 1000 actinobacteria strains.</title>
        <authorList>
            <person name="Klenk H.-P."/>
        </authorList>
    </citation>
    <scope>NUCLEOTIDE SEQUENCE [LARGE SCALE GENOMIC DNA]</scope>
    <source>
        <strain evidence="2 3">DSM 4813</strain>
    </source>
</reference>
<keyword evidence="3" id="KW-1185">Reference proteome</keyword>
<comment type="caution">
    <text evidence="2">The sequence shown here is derived from an EMBL/GenBank/DDBJ whole genome shotgun (WGS) entry which is preliminary data.</text>
</comment>
<accession>A0A542ZTS4</accession>
<dbReference type="InterPro" id="IPR001932">
    <property type="entry name" value="PPM-type_phosphatase-like_dom"/>
</dbReference>
<dbReference type="SMART" id="SM00332">
    <property type="entry name" value="PP2Cc"/>
    <property type="match status" value="1"/>
</dbReference>
<dbReference type="Gene3D" id="3.60.40.10">
    <property type="entry name" value="PPM-type phosphatase domain"/>
    <property type="match status" value="1"/>
</dbReference>
<dbReference type="SMART" id="SM00331">
    <property type="entry name" value="PP2C_SIG"/>
    <property type="match status" value="1"/>
</dbReference>
<dbReference type="PROSITE" id="PS51746">
    <property type="entry name" value="PPM_2"/>
    <property type="match status" value="1"/>
</dbReference>
<name>A0A542ZTS4_RARFA</name>
<dbReference type="RefSeq" id="WP_142118154.1">
    <property type="nucleotide sequence ID" value="NZ_BAAASV010000002.1"/>
</dbReference>
<dbReference type="SUPFAM" id="SSF81606">
    <property type="entry name" value="PP2C-like"/>
    <property type="match status" value="1"/>
</dbReference>
<dbReference type="InterPro" id="IPR015655">
    <property type="entry name" value="PP2C"/>
</dbReference>
<dbReference type="CDD" id="cd00143">
    <property type="entry name" value="PP2Cc"/>
    <property type="match status" value="1"/>
</dbReference>
<sequence length="261" mass="27318">MTRLDVRVAAVTDPGRVRSHNEDAILADGTVFAVADGMGGHEAGEVASAAAVETLARIGREGDGTTPEAVIDAIEDAQANVLRISGGGPRGAGSTLAGIAAIDFAEGPHWLVFNIGDSRVYRFADGALRQLTVDHSLVQELVADGMLTPEEARTSPRRNVITRALGSADFQPTLLLLPVTNGERILICSDGLTNELPDEQIAATFRDVTETDRVAEILRDAALAAGGRDNISAIVVDVVEGGLDASGVEFPDEDTAPTRRT</sequence>
<dbReference type="AlphaFoldDB" id="A0A542ZTS4"/>
<feature type="domain" description="PPM-type phosphatase" evidence="1">
    <location>
        <begin position="7"/>
        <end position="238"/>
    </location>
</feature>
<protein>
    <submittedName>
        <fullName evidence="2">Protein phosphatase</fullName>
    </submittedName>
</protein>
<proteinExistence type="predicted"/>
<evidence type="ECO:0000313" key="2">
    <source>
        <dbReference type="EMBL" id="TQL63752.1"/>
    </source>
</evidence>
<dbReference type="GO" id="GO:0004722">
    <property type="term" value="F:protein serine/threonine phosphatase activity"/>
    <property type="evidence" value="ECO:0007669"/>
    <property type="project" value="InterPro"/>
</dbReference>
<dbReference type="Proteomes" id="UP000315389">
    <property type="component" value="Unassembled WGS sequence"/>
</dbReference>
<dbReference type="OrthoDB" id="9801841at2"/>
<evidence type="ECO:0000313" key="3">
    <source>
        <dbReference type="Proteomes" id="UP000315389"/>
    </source>
</evidence>
<dbReference type="InterPro" id="IPR036457">
    <property type="entry name" value="PPM-type-like_dom_sf"/>
</dbReference>